<evidence type="ECO:0000313" key="1">
    <source>
        <dbReference type="EMBL" id="MBA4494628.1"/>
    </source>
</evidence>
<accession>A0A7W2A977</accession>
<reference evidence="1 2" key="1">
    <citation type="submission" date="2020-07" db="EMBL/GenBank/DDBJ databases">
        <authorList>
            <person name="Feng H."/>
        </authorList>
    </citation>
    <scope>NUCLEOTIDE SEQUENCE [LARGE SCALE GENOMIC DNA]</scope>
    <source>
        <strain evidence="2">s-10</strain>
    </source>
</reference>
<sequence>MKVLATSKKPSDTKSKRLKYVSLERSWPVLNPVLLGFMELKQDNYFPFIPKEQIPFYIEKAIQFGQDAAQRYANDFSLKEFINILLKQGVRVNFVNTHPSDQWIRAQYLEKKSTIEIYRPSLVQIKSFFQEIDESVDEKDIIVLHLYHEWFHHLEEKKFGRTDRSLPKTRIKKWGPFVYKRGIRRTREIAAHAFTQAAMNINWSPLLLDYLLLFTRQGWTKTQIREHFQQIKNQYEQLTEPEFAEDDEQANP</sequence>
<comment type="caution">
    <text evidence="1">The sequence shown here is derived from an EMBL/GenBank/DDBJ whole genome shotgun (WGS) entry which is preliminary data.</text>
</comment>
<evidence type="ECO:0000313" key="2">
    <source>
        <dbReference type="Proteomes" id="UP000535491"/>
    </source>
</evidence>
<dbReference type="EMBL" id="JACEIQ010000008">
    <property type="protein sequence ID" value="MBA4494628.1"/>
    <property type="molecule type" value="Genomic_DNA"/>
</dbReference>
<dbReference type="AlphaFoldDB" id="A0A7W2A977"/>
<protein>
    <submittedName>
        <fullName evidence="1">Uncharacterized protein</fullName>
    </submittedName>
</protein>
<gene>
    <name evidence="1" type="ORF">H1191_09950</name>
</gene>
<name>A0A7W2A977_9BACL</name>
<keyword evidence="2" id="KW-1185">Reference proteome</keyword>
<dbReference type="RefSeq" id="WP_181751864.1">
    <property type="nucleotide sequence ID" value="NZ_JACEIQ010000008.1"/>
</dbReference>
<proteinExistence type="predicted"/>
<dbReference type="Proteomes" id="UP000535491">
    <property type="component" value="Unassembled WGS sequence"/>
</dbReference>
<organism evidence="1 2">
    <name type="scientific">Paenactinomyces guangxiensis</name>
    <dbReference type="NCBI Taxonomy" id="1490290"/>
    <lineage>
        <taxon>Bacteria</taxon>
        <taxon>Bacillati</taxon>
        <taxon>Bacillota</taxon>
        <taxon>Bacilli</taxon>
        <taxon>Bacillales</taxon>
        <taxon>Thermoactinomycetaceae</taxon>
        <taxon>Paenactinomyces</taxon>
    </lineage>
</organism>